<evidence type="ECO:0000313" key="1">
    <source>
        <dbReference type="EMBL" id="KAK3030201.1"/>
    </source>
</evidence>
<proteinExistence type="predicted"/>
<evidence type="ECO:0000313" key="2">
    <source>
        <dbReference type="Proteomes" id="UP001188597"/>
    </source>
</evidence>
<gene>
    <name evidence="1" type="ORF">RJ639_038711</name>
</gene>
<dbReference type="AlphaFoldDB" id="A0AA88WLR0"/>
<reference evidence="1" key="1">
    <citation type="submission" date="2022-12" db="EMBL/GenBank/DDBJ databases">
        <title>Draft genome assemblies for two species of Escallonia (Escalloniales).</title>
        <authorList>
            <person name="Chanderbali A."/>
            <person name="Dervinis C."/>
            <person name="Anghel I."/>
            <person name="Soltis D."/>
            <person name="Soltis P."/>
            <person name="Zapata F."/>
        </authorList>
    </citation>
    <scope>NUCLEOTIDE SEQUENCE</scope>
    <source>
        <strain evidence="1">UCBG64.0493</strain>
        <tissue evidence="1">Leaf</tissue>
    </source>
</reference>
<comment type="caution">
    <text evidence="1">The sequence shown here is derived from an EMBL/GenBank/DDBJ whole genome shotgun (WGS) entry which is preliminary data.</text>
</comment>
<dbReference type="EMBL" id="JAVXUP010000348">
    <property type="protein sequence ID" value="KAK3030201.1"/>
    <property type="molecule type" value="Genomic_DNA"/>
</dbReference>
<dbReference type="Proteomes" id="UP001188597">
    <property type="component" value="Unassembled WGS sequence"/>
</dbReference>
<dbReference type="Pfam" id="PF14223">
    <property type="entry name" value="Retrotran_gag_2"/>
    <property type="match status" value="1"/>
</dbReference>
<organism evidence="1 2">
    <name type="scientific">Escallonia herrerae</name>
    <dbReference type="NCBI Taxonomy" id="1293975"/>
    <lineage>
        <taxon>Eukaryota</taxon>
        <taxon>Viridiplantae</taxon>
        <taxon>Streptophyta</taxon>
        <taxon>Embryophyta</taxon>
        <taxon>Tracheophyta</taxon>
        <taxon>Spermatophyta</taxon>
        <taxon>Magnoliopsida</taxon>
        <taxon>eudicotyledons</taxon>
        <taxon>Gunneridae</taxon>
        <taxon>Pentapetalae</taxon>
        <taxon>asterids</taxon>
        <taxon>campanulids</taxon>
        <taxon>Escalloniales</taxon>
        <taxon>Escalloniaceae</taxon>
        <taxon>Escallonia</taxon>
    </lineage>
</organism>
<dbReference type="PANTHER" id="PTHR47592">
    <property type="entry name" value="PBF68 PROTEIN"/>
    <property type="match status" value="1"/>
</dbReference>
<accession>A0AA88WLR0</accession>
<protein>
    <submittedName>
        <fullName evidence="1">Uncharacterized protein</fullName>
    </submittedName>
</protein>
<dbReference type="PANTHER" id="PTHR47592:SF31">
    <property type="entry name" value="ZINC FINGER, CCHC-TYPE-RELATED"/>
    <property type="match status" value="1"/>
</dbReference>
<name>A0AA88WLR0_9ASTE</name>
<sequence>MEAVTSASIKMMNQDLIKLDQFDNSNFGLWQDKVKFLLTALRIVYILNCEPLLEPGDNASENEKKEWQRRNDDEVMCRSHILNALSDRLYNFYKSFDSAKEIWKALEYKYKVQEEGTNKFLISEYNDFTMLDGIPILHQVHELQDIANKICELDGKLPESFQIGMIIAKLPPSWKVYRKKLLHREKKFTLEKIQKHLHIEEESRNRDKTGEVEFNYKVNYIDAASGKSFHALQVKKEDNIDVKTYTEAVTSRDATFWKEAINDEIDSIVLEKPKGSYVTVVVQRSLQRIYLFEEVLYVVVSVASVAALLHFRTASLVVVAAFFSSDSEFHGRMARRDLIKETLPGEGDLPLPVIHVHSREMADRGMMKQDRKTDGSNTSLQMVQECSCSSETCIFHARLYIDTRLPR</sequence>
<keyword evidence="2" id="KW-1185">Reference proteome</keyword>